<comment type="caution">
    <text evidence="3">The sequence shown here is derived from an EMBL/GenBank/DDBJ whole genome shotgun (WGS) entry which is preliminary data.</text>
</comment>
<keyword evidence="2" id="KW-0406">Ion transport</keyword>
<evidence type="ECO:0000313" key="3">
    <source>
        <dbReference type="EMBL" id="CAG8570610.1"/>
    </source>
</evidence>
<dbReference type="GO" id="GO:0046961">
    <property type="term" value="F:proton-transporting ATPase activity, rotational mechanism"/>
    <property type="evidence" value="ECO:0007669"/>
    <property type="project" value="InterPro"/>
</dbReference>
<dbReference type="SUPFAM" id="SSF103486">
    <property type="entry name" value="V-type ATP synthase subunit C"/>
    <property type="match status" value="1"/>
</dbReference>
<dbReference type="OrthoDB" id="10250083at2759"/>
<name>A0A9N9BJX9_9GLOM</name>
<reference evidence="3" key="1">
    <citation type="submission" date="2021-06" db="EMBL/GenBank/DDBJ databases">
        <authorList>
            <person name="Kallberg Y."/>
            <person name="Tangrot J."/>
            <person name="Rosling A."/>
        </authorList>
    </citation>
    <scope>NUCLEOTIDE SEQUENCE</scope>
    <source>
        <strain evidence="3">UK204</strain>
    </source>
</reference>
<organism evidence="3 4">
    <name type="scientific">Funneliformis caledonium</name>
    <dbReference type="NCBI Taxonomy" id="1117310"/>
    <lineage>
        <taxon>Eukaryota</taxon>
        <taxon>Fungi</taxon>
        <taxon>Fungi incertae sedis</taxon>
        <taxon>Mucoromycota</taxon>
        <taxon>Glomeromycotina</taxon>
        <taxon>Glomeromycetes</taxon>
        <taxon>Glomerales</taxon>
        <taxon>Glomeraceae</taxon>
        <taxon>Funneliformis</taxon>
    </lineage>
</organism>
<dbReference type="InterPro" id="IPR036079">
    <property type="entry name" value="ATPase_csu/dsu_sf"/>
</dbReference>
<keyword evidence="4" id="KW-1185">Reference proteome</keyword>
<dbReference type="InterPro" id="IPR044911">
    <property type="entry name" value="V-type_ATPase_csu/dsu_dom_3"/>
</dbReference>
<keyword evidence="1" id="KW-0813">Transport</keyword>
<dbReference type="Proteomes" id="UP000789570">
    <property type="component" value="Unassembled WGS sequence"/>
</dbReference>
<protein>
    <submittedName>
        <fullName evidence="3">4311_t:CDS:1</fullName>
    </submittedName>
</protein>
<dbReference type="InterPro" id="IPR002843">
    <property type="entry name" value="ATPase_V0-cplx_csu/dsu"/>
</dbReference>
<dbReference type="GO" id="GO:0033179">
    <property type="term" value="C:proton-transporting V-type ATPase, V0 domain"/>
    <property type="evidence" value="ECO:0007669"/>
    <property type="project" value="InterPro"/>
</dbReference>
<proteinExistence type="predicted"/>
<dbReference type="Gene3D" id="1.10.132.50">
    <property type="entry name" value="ATP synthase (C/AC39) subunit, domain 3"/>
    <property type="match status" value="1"/>
</dbReference>
<dbReference type="AlphaFoldDB" id="A0A9N9BJX9"/>
<evidence type="ECO:0000256" key="2">
    <source>
        <dbReference type="ARBA" id="ARBA00023065"/>
    </source>
</evidence>
<sequence>MEALFFNINDGYLEGIVRGYKSGILTSNHYINLTQCETLDDLKLQLSATDYGNFLANEPSPIATSTIHEKATQKLVDEFKYVRANAVEPLARFLDYLT</sequence>
<gene>
    <name evidence="3" type="ORF">FCALED_LOCUS7075</name>
</gene>
<evidence type="ECO:0000256" key="1">
    <source>
        <dbReference type="ARBA" id="ARBA00022448"/>
    </source>
</evidence>
<dbReference type="InterPro" id="IPR016727">
    <property type="entry name" value="ATPase_V0-cplx_dsu"/>
</dbReference>
<dbReference type="PANTHER" id="PTHR11028">
    <property type="entry name" value="VACUOLAR ATP SYNTHASE SUBUNIT AC39"/>
    <property type="match status" value="1"/>
</dbReference>
<dbReference type="EMBL" id="CAJVPQ010001801">
    <property type="protein sequence ID" value="CAG8570610.1"/>
    <property type="molecule type" value="Genomic_DNA"/>
</dbReference>
<dbReference type="Pfam" id="PF01992">
    <property type="entry name" value="vATP-synt_AC39"/>
    <property type="match status" value="1"/>
</dbReference>
<evidence type="ECO:0000313" key="4">
    <source>
        <dbReference type="Proteomes" id="UP000789570"/>
    </source>
</evidence>
<accession>A0A9N9BJX9</accession>